<keyword evidence="6" id="KW-0963">Cytoplasm</keyword>
<dbReference type="SUPFAM" id="SSF53335">
    <property type="entry name" value="S-adenosyl-L-methionine-dependent methyltransferases"/>
    <property type="match status" value="1"/>
</dbReference>
<dbReference type="Gene3D" id="3.40.50.150">
    <property type="entry name" value="Vaccinia Virus protein VP39"/>
    <property type="match status" value="1"/>
</dbReference>
<dbReference type="Gene3D" id="1.10.150.170">
    <property type="entry name" value="Putative methyltransferase TM0872, insert domain"/>
    <property type="match status" value="1"/>
</dbReference>
<reference evidence="7 8" key="1">
    <citation type="journal article" date="2019" name="Nat. Microbiol.">
        <title>Mediterranean grassland soil C-N compound turnover is dependent on rainfall and depth, and is mediated by genomically divergent microorganisms.</title>
        <authorList>
            <person name="Diamond S."/>
            <person name="Andeer P.F."/>
            <person name="Li Z."/>
            <person name="Crits-Christoph A."/>
            <person name="Burstein D."/>
            <person name="Anantharaman K."/>
            <person name="Lane K.R."/>
            <person name="Thomas B.C."/>
            <person name="Pan C."/>
            <person name="Northen T.R."/>
            <person name="Banfield J.F."/>
        </authorList>
    </citation>
    <scope>NUCLEOTIDE SEQUENCE [LARGE SCALE GENOMIC DNA]</scope>
    <source>
        <strain evidence="7">NP_3</strain>
    </source>
</reference>
<feature type="binding site" evidence="6">
    <location>
        <begin position="43"/>
        <end position="45"/>
    </location>
    <ligand>
        <name>S-adenosyl-L-methionine</name>
        <dbReference type="ChEBI" id="CHEBI:59789"/>
    </ligand>
</feature>
<keyword evidence="2 6" id="KW-0698">rRNA processing</keyword>
<sequence length="330" mass="35950">MSPTAESGDTPTPVHLPVLVDEVLTYLAPRPGAVIVDATIGEGGHGEALLRRIAPAGRLIGLDRDADAVRRAEERLRSFGRNVVVRHASFADFDHELDAAGVGLVDGVLFDLGVSSRQLFEPGRGFSIDRAGPLDMRMDVRQTLTAADLVNTLDERALADLIYRYGEERASRRIARQIVARRPLRTTRDLARAVEAAVAGRGRHHPATRTFQALRIATNEETDTLESALPQAIARLRPGGRICVIAFHSIEDRIVKQTLARYARGCTCPETAAACSCGGRRMLRVITKKPVVPSLLEVRRNPRARSARLRAAERLVETSGQTGSAPARAR</sequence>
<dbReference type="InterPro" id="IPR023397">
    <property type="entry name" value="SAM-dep_MeTrfase_MraW_recog"/>
</dbReference>
<evidence type="ECO:0000256" key="4">
    <source>
        <dbReference type="ARBA" id="ARBA00022679"/>
    </source>
</evidence>
<keyword evidence="4 6" id="KW-0808">Transferase</keyword>
<evidence type="ECO:0000313" key="7">
    <source>
        <dbReference type="EMBL" id="TMI88223.1"/>
    </source>
</evidence>
<evidence type="ECO:0000256" key="3">
    <source>
        <dbReference type="ARBA" id="ARBA00022603"/>
    </source>
</evidence>
<comment type="similarity">
    <text evidence="1 6">Belongs to the methyltransferase superfamily. RsmH family.</text>
</comment>
<evidence type="ECO:0000256" key="6">
    <source>
        <dbReference type="HAMAP-Rule" id="MF_01007"/>
    </source>
</evidence>
<comment type="caution">
    <text evidence="7">The sequence shown here is derived from an EMBL/GenBank/DDBJ whole genome shotgun (WGS) entry which is preliminary data.</text>
</comment>
<evidence type="ECO:0000313" key="8">
    <source>
        <dbReference type="Proteomes" id="UP000318509"/>
    </source>
</evidence>
<evidence type="ECO:0000256" key="5">
    <source>
        <dbReference type="ARBA" id="ARBA00022691"/>
    </source>
</evidence>
<comment type="function">
    <text evidence="6">Specifically methylates the N4 position of cytidine in position 1402 (C1402) of 16S rRNA.</text>
</comment>
<dbReference type="GO" id="GO:0005737">
    <property type="term" value="C:cytoplasm"/>
    <property type="evidence" value="ECO:0007669"/>
    <property type="project" value="UniProtKB-SubCell"/>
</dbReference>
<dbReference type="Pfam" id="PF01795">
    <property type="entry name" value="Methyltransf_5"/>
    <property type="match status" value="1"/>
</dbReference>
<dbReference type="InterPro" id="IPR002903">
    <property type="entry name" value="RsmH"/>
</dbReference>
<comment type="subcellular location">
    <subcellularLocation>
        <location evidence="6">Cytoplasm</location>
    </subcellularLocation>
</comment>
<dbReference type="GO" id="GO:0070475">
    <property type="term" value="P:rRNA base methylation"/>
    <property type="evidence" value="ECO:0007669"/>
    <property type="project" value="UniProtKB-UniRule"/>
</dbReference>
<accession>A0A537JXF7</accession>
<dbReference type="PANTHER" id="PTHR11265:SF0">
    <property type="entry name" value="12S RRNA N4-METHYLCYTIDINE METHYLTRANSFERASE"/>
    <property type="match status" value="1"/>
</dbReference>
<name>A0A537JXF7_9BACT</name>
<evidence type="ECO:0000256" key="1">
    <source>
        <dbReference type="ARBA" id="ARBA00010396"/>
    </source>
</evidence>
<dbReference type="AlphaFoldDB" id="A0A537JXF7"/>
<dbReference type="NCBIfam" id="TIGR00006">
    <property type="entry name" value="16S rRNA (cytosine(1402)-N(4))-methyltransferase RsmH"/>
    <property type="match status" value="1"/>
</dbReference>
<dbReference type="EMBL" id="VBAK01000143">
    <property type="protein sequence ID" value="TMI88223.1"/>
    <property type="molecule type" value="Genomic_DNA"/>
</dbReference>
<organism evidence="7 8">
    <name type="scientific">Candidatus Segetimicrobium genomatis</name>
    <dbReference type="NCBI Taxonomy" id="2569760"/>
    <lineage>
        <taxon>Bacteria</taxon>
        <taxon>Bacillati</taxon>
        <taxon>Candidatus Sysuimicrobiota</taxon>
        <taxon>Candidatus Sysuimicrobiia</taxon>
        <taxon>Candidatus Sysuimicrobiales</taxon>
        <taxon>Candidatus Segetimicrobiaceae</taxon>
        <taxon>Candidatus Segetimicrobium</taxon>
    </lineage>
</organism>
<feature type="binding site" evidence="6">
    <location>
        <position position="63"/>
    </location>
    <ligand>
        <name>S-adenosyl-L-methionine</name>
        <dbReference type="ChEBI" id="CHEBI:59789"/>
    </ligand>
</feature>
<keyword evidence="5 6" id="KW-0949">S-adenosyl-L-methionine</keyword>
<dbReference type="PIRSF" id="PIRSF004486">
    <property type="entry name" value="MraW"/>
    <property type="match status" value="1"/>
</dbReference>
<evidence type="ECO:0000256" key="2">
    <source>
        <dbReference type="ARBA" id="ARBA00022552"/>
    </source>
</evidence>
<keyword evidence="3 6" id="KW-0489">Methyltransferase</keyword>
<feature type="binding site" evidence="6">
    <location>
        <position position="90"/>
    </location>
    <ligand>
        <name>S-adenosyl-L-methionine</name>
        <dbReference type="ChEBI" id="CHEBI:59789"/>
    </ligand>
</feature>
<dbReference type="EC" id="2.1.1.199" evidence="6"/>
<feature type="binding site" evidence="6">
    <location>
        <position position="111"/>
    </location>
    <ligand>
        <name>S-adenosyl-L-methionine</name>
        <dbReference type="ChEBI" id="CHEBI:59789"/>
    </ligand>
</feature>
<dbReference type="GO" id="GO:0071424">
    <property type="term" value="F:rRNA (cytosine-N4-)-methyltransferase activity"/>
    <property type="evidence" value="ECO:0007669"/>
    <property type="project" value="UniProtKB-UniRule"/>
</dbReference>
<gene>
    <name evidence="6 7" type="primary">rsmH</name>
    <name evidence="7" type="ORF">E6H00_13345</name>
</gene>
<feature type="binding site" evidence="6">
    <location>
        <position position="118"/>
    </location>
    <ligand>
        <name>S-adenosyl-L-methionine</name>
        <dbReference type="ChEBI" id="CHEBI:59789"/>
    </ligand>
</feature>
<proteinExistence type="inferred from homology"/>
<dbReference type="Proteomes" id="UP000318509">
    <property type="component" value="Unassembled WGS sequence"/>
</dbReference>
<comment type="catalytic activity">
    <reaction evidence="6">
        <text>cytidine(1402) in 16S rRNA + S-adenosyl-L-methionine = N(4)-methylcytidine(1402) in 16S rRNA + S-adenosyl-L-homocysteine + H(+)</text>
        <dbReference type="Rhea" id="RHEA:42928"/>
        <dbReference type="Rhea" id="RHEA-COMP:10286"/>
        <dbReference type="Rhea" id="RHEA-COMP:10287"/>
        <dbReference type="ChEBI" id="CHEBI:15378"/>
        <dbReference type="ChEBI" id="CHEBI:57856"/>
        <dbReference type="ChEBI" id="CHEBI:59789"/>
        <dbReference type="ChEBI" id="CHEBI:74506"/>
        <dbReference type="ChEBI" id="CHEBI:82748"/>
        <dbReference type="EC" id="2.1.1.199"/>
    </reaction>
</comment>
<protein>
    <recommendedName>
        <fullName evidence="6">Ribosomal RNA small subunit methyltransferase H</fullName>
        <ecNumber evidence="6">2.1.1.199</ecNumber>
    </recommendedName>
    <alternativeName>
        <fullName evidence="6">16S rRNA m(4)C1402 methyltransferase</fullName>
    </alternativeName>
    <alternativeName>
        <fullName evidence="6">rRNA (cytosine-N(4)-)-methyltransferase RsmH</fullName>
    </alternativeName>
</protein>
<dbReference type="SUPFAM" id="SSF81799">
    <property type="entry name" value="Putative methyltransferase TM0872, insert domain"/>
    <property type="match status" value="1"/>
</dbReference>
<dbReference type="InterPro" id="IPR029063">
    <property type="entry name" value="SAM-dependent_MTases_sf"/>
</dbReference>
<dbReference type="CDD" id="cd02440">
    <property type="entry name" value="AdoMet_MTases"/>
    <property type="match status" value="1"/>
</dbReference>
<dbReference type="PANTHER" id="PTHR11265">
    <property type="entry name" value="S-ADENOSYL-METHYLTRANSFERASE MRAW"/>
    <property type="match status" value="1"/>
</dbReference>
<dbReference type="HAMAP" id="MF_01007">
    <property type="entry name" value="16SrRNA_methyltr_H"/>
    <property type="match status" value="1"/>
</dbReference>